<accession>A0A5J4YKD2</accession>
<sequence>MQAGAGHLETALHHQSHAHIFTLNSGLLTRKETATQQPSRQLTRKELFIPSHRHAADSPARSSASQHPTIKRKPAQQRRIITESVARVQVSYTPTREVLAKSSSVPKQRAHVCHTADVPTRNILVERGGAPKHGIHVCHTADVPTRYILVKGSGVRKHQAHVCSTADIPTRNILVKRSGEPKHTRHVCHTADVPTRNILVKRNGARKHGCHMCHTADVPSR</sequence>
<gene>
    <name evidence="2" type="ORF">FVE85_9869</name>
</gene>
<evidence type="ECO:0000256" key="1">
    <source>
        <dbReference type="SAM" id="MobiDB-lite"/>
    </source>
</evidence>
<evidence type="ECO:0000313" key="2">
    <source>
        <dbReference type="EMBL" id="KAA8490977.1"/>
    </source>
</evidence>
<dbReference type="AlphaFoldDB" id="A0A5J4YKD2"/>
<proteinExistence type="predicted"/>
<dbReference type="Proteomes" id="UP000324585">
    <property type="component" value="Unassembled WGS sequence"/>
</dbReference>
<comment type="caution">
    <text evidence="2">The sequence shown here is derived from an EMBL/GenBank/DDBJ whole genome shotgun (WGS) entry which is preliminary data.</text>
</comment>
<keyword evidence="3" id="KW-1185">Reference proteome</keyword>
<reference evidence="3" key="1">
    <citation type="journal article" date="2019" name="Nat. Commun.">
        <title>Expansion of phycobilisome linker gene families in mesophilic red algae.</title>
        <authorList>
            <person name="Lee J."/>
            <person name="Kim D."/>
            <person name="Bhattacharya D."/>
            <person name="Yoon H.S."/>
        </authorList>
    </citation>
    <scope>NUCLEOTIDE SEQUENCE [LARGE SCALE GENOMIC DNA]</scope>
    <source>
        <strain evidence="3">CCMP 1328</strain>
    </source>
</reference>
<feature type="region of interest" description="Disordered" evidence="1">
    <location>
        <begin position="49"/>
        <end position="77"/>
    </location>
</feature>
<evidence type="ECO:0000313" key="3">
    <source>
        <dbReference type="Proteomes" id="UP000324585"/>
    </source>
</evidence>
<dbReference type="EMBL" id="VRMN01000017">
    <property type="protein sequence ID" value="KAA8490977.1"/>
    <property type="molecule type" value="Genomic_DNA"/>
</dbReference>
<protein>
    <submittedName>
        <fullName evidence="2">Uncharacterized protein</fullName>
    </submittedName>
</protein>
<name>A0A5J4YKD2_PORPP</name>
<organism evidence="2 3">
    <name type="scientific">Porphyridium purpureum</name>
    <name type="common">Red alga</name>
    <name type="synonym">Porphyridium cruentum</name>
    <dbReference type="NCBI Taxonomy" id="35688"/>
    <lineage>
        <taxon>Eukaryota</taxon>
        <taxon>Rhodophyta</taxon>
        <taxon>Bangiophyceae</taxon>
        <taxon>Porphyridiales</taxon>
        <taxon>Porphyridiaceae</taxon>
        <taxon>Porphyridium</taxon>
    </lineage>
</organism>